<name>A0A1C0A883_9FIRM</name>
<dbReference type="InterPro" id="IPR011051">
    <property type="entry name" value="RmlC_Cupin_sf"/>
</dbReference>
<dbReference type="EMBL" id="LWDV01000009">
    <property type="protein sequence ID" value="OCL26469.1"/>
    <property type="molecule type" value="Genomic_DNA"/>
</dbReference>
<dbReference type="InterPro" id="IPR013096">
    <property type="entry name" value="Cupin_2"/>
</dbReference>
<dbReference type="Pfam" id="PF07883">
    <property type="entry name" value="Cupin_2"/>
    <property type="match status" value="1"/>
</dbReference>
<keyword evidence="4" id="KW-1185">Reference proteome</keyword>
<evidence type="ECO:0000313" key="4">
    <source>
        <dbReference type="Proteomes" id="UP000093514"/>
    </source>
</evidence>
<reference evidence="3 4" key="2">
    <citation type="submission" date="2016-08" db="EMBL/GenBank/DDBJ databases">
        <title>Orenia metallireducens sp. nov. strain Z6, a Novel Metal-reducing Firmicute from the Deep Subsurface.</title>
        <authorList>
            <person name="Maxim B.I."/>
            <person name="Kenneth K."/>
            <person name="Flynn T.M."/>
            <person name="Oloughlin E.J."/>
            <person name="Locke R.A."/>
            <person name="Weber J.R."/>
            <person name="Egan S.M."/>
            <person name="Mackie R.I."/>
            <person name="Cann I.K."/>
        </authorList>
    </citation>
    <scope>NUCLEOTIDE SEQUENCE [LARGE SCALE GENOMIC DNA]</scope>
    <source>
        <strain evidence="3 4">Z6</strain>
    </source>
</reference>
<protein>
    <recommendedName>
        <fullName evidence="2">Cupin type-2 domain-containing protein</fullName>
    </recommendedName>
</protein>
<dbReference type="InterPro" id="IPR014710">
    <property type="entry name" value="RmlC-like_jellyroll"/>
</dbReference>
<dbReference type="Gene3D" id="2.60.120.10">
    <property type="entry name" value="Jelly Rolls"/>
    <property type="match status" value="1"/>
</dbReference>
<dbReference type="RefSeq" id="WP_068718330.1">
    <property type="nucleotide sequence ID" value="NZ_LWDV01000009.1"/>
</dbReference>
<dbReference type="InterPro" id="IPR051610">
    <property type="entry name" value="GPI/OXD"/>
</dbReference>
<evidence type="ECO:0000259" key="2">
    <source>
        <dbReference type="Pfam" id="PF07883"/>
    </source>
</evidence>
<dbReference type="SUPFAM" id="SSF51182">
    <property type="entry name" value="RmlC-like cupins"/>
    <property type="match status" value="1"/>
</dbReference>
<proteinExistence type="predicted"/>
<evidence type="ECO:0000313" key="3">
    <source>
        <dbReference type="EMBL" id="OCL26469.1"/>
    </source>
</evidence>
<dbReference type="PANTHER" id="PTHR35848">
    <property type="entry name" value="OXALATE-BINDING PROTEIN"/>
    <property type="match status" value="1"/>
</dbReference>
<dbReference type="AlphaFoldDB" id="A0A1C0A883"/>
<dbReference type="PANTHER" id="PTHR35848:SF6">
    <property type="entry name" value="CUPIN TYPE-2 DOMAIN-CONTAINING PROTEIN"/>
    <property type="match status" value="1"/>
</dbReference>
<sequence>MAHIFNEENISYKLKESKIPEFSWHSSQELSKIVNSQNLKFDLRMLDSGKYSYPYHFHRNAEEIFIILSGKAMLRTPKKFVELNEGDIIFFEMGPEGAHQLYNHTQKPCKYLDIRTDIGIDVCEYPDSNKINILPYQEVYQKNSTVDYFKGEDKVKEKWGEKFSR</sequence>
<reference evidence="4" key="1">
    <citation type="submission" date="2016-07" db="EMBL/GenBank/DDBJ databases">
        <authorList>
            <person name="Florea S."/>
            <person name="Webb J.S."/>
            <person name="Jaromczyk J."/>
            <person name="Schardl C.L."/>
        </authorList>
    </citation>
    <scope>NUCLEOTIDE SEQUENCE [LARGE SCALE GENOMIC DNA]</scope>
    <source>
        <strain evidence="4">Z6</strain>
    </source>
</reference>
<comment type="caution">
    <text evidence="3">The sequence shown here is derived from an EMBL/GenBank/DDBJ whole genome shotgun (WGS) entry which is preliminary data.</text>
</comment>
<keyword evidence="1" id="KW-0479">Metal-binding</keyword>
<gene>
    <name evidence="3" type="ORF">U472_10755</name>
</gene>
<organism evidence="3 4">
    <name type="scientific">Orenia metallireducens</name>
    <dbReference type="NCBI Taxonomy" id="1413210"/>
    <lineage>
        <taxon>Bacteria</taxon>
        <taxon>Bacillati</taxon>
        <taxon>Bacillota</taxon>
        <taxon>Clostridia</taxon>
        <taxon>Halanaerobiales</taxon>
        <taxon>Halobacteroidaceae</taxon>
        <taxon>Orenia</taxon>
    </lineage>
</organism>
<dbReference type="Proteomes" id="UP000093514">
    <property type="component" value="Unassembled WGS sequence"/>
</dbReference>
<accession>A0A1C0A883</accession>
<dbReference type="GO" id="GO:0046872">
    <property type="term" value="F:metal ion binding"/>
    <property type="evidence" value="ECO:0007669"/>
    <property type="project" value="UniProtKB-KW"/>
</dbReference>
<dbReference type="OrthoDB" id="9797047at2"/>
<evidence type="ECO:0000256" key="1">
    <source>
        <dbReference type="ARBA" id="ARBA00022723"/>
    </source>
</evidence>
<feature type="domain" description="Cupin type-2" evidence="2">
    <location>
        <begin position="46"/>
        <end position="114"/>
    </location>
</feature>